<dbReference type="EMBL" id="CP020991">
    <property type="protein sequence ID" value="AUO20242.1"/>
    <property type="molecule type" value="Genomic_DNA"/>
</dbReference>
<evidence type="ECO:0000313" key="7">
    <source>
        <dbReference type="EMBL" id="AUO20242.1"/>
    </source>
</evidence>
<dbReference type="PANTHER" id="PTHR46233:SF3">
    <property type="entry name" value="HYDROXYACYLGLUTATHIONE HYDROLASE GLOC"/>
    <property type="match status" value="1"/>
</dbReference>
<dbReference type="AlphaFoldDB" id="A0A2K9P4R0"/>
<evidence type="ECO:0000256" key="4">
    <source>
        <dbReference type="ARBA" id="ARBA00022833"/>
    </source>
</evidence>
<dbReference type="Proteomes" id="UP000235589">
    <property type="component" value="Chromosome"/>
</dbReference>
<keyword evidence="2" id="KW-0479">Metal-binding</keyword>
<feature type="domain" description="Metallo-beta-lactamase" evidence="6">
    <location>
        <begin position="12"/>
        <end position="190"/>
    </location>
</feature>
<dbReference type="Pfam" id="PF00753">
    <property type="entry name" value="Lactamase_B"/>
    <property type="match status" value="1"/>
</dbReference>
<evidence type="ECO:0000256" key="5">
    <source>
        <dbReference type="SAM" id="MobiDB-lite"/>
    </source>
</evidence>
<dbReference type="InterPro" id="IPR036866">
    <property type="entry name" value="RibonucZ/Hydroxyglut_hydro"/>
</dbReference>
<dbReference type="InterPro" id="IPR051453">
    <property type="entry name" value="MBL_Glyoxalase_II"/>
</dbReference>
<keyword evidence="4" id="KW-0862">Zinc</keyword>
<dbReference type="GO" id="GO:0046872">
    <property type="term" value="F:metal ion binding"/>
    <property type="evidence" value="ECO:0007669"/>
    <property type="project" value="UniProtKB-KW"/>
</dbReference>
<dbReference type="RefSeq" id="WP_102366373.1">
    <property type="nucleotide sequence ID" value="NZ_CP020991.1"/>
</dbReference>
<organism evidence="7 8">
    <name type="scientific">Monoglobus pectinilyticus</name>
    <dbReference type="NCBI Taxonomy" id="1981510"/>
    <lineage>
        <taxon>Bacteria</taxon>
        <taxon>Bacillati</taxon>
        <taxon>Bacillota</taxon>
        <taxon>Clostridia</taxon>
        <taxon>Monoglobales</taxon>
        <taxon>Monoglobaceae</taxon>
        <taxon>Monoglobus</taxon>
    </lineage>
</organism>
<accession>A0A2K9P4R0</accession>
<evidence type="ECO:0000259" key="6">
    <source>
        <dbReference type="SMART" id="SM00849"/>
    </source>
</evidence>
<proteinExistence type="predicted"/>
<protein>
    <submittedName>
        <fullName evidence="7">Beta-lactamase-like protein</fullName>
    </submittedName>
</protein>
<keyword evidence="3" id="KW-0378">Hydrolase</keyword>
<dbReference type="OrthoDB" id="9802248at2"/>
<reference evidence="7 8" key="1">
    <citation type="submission" date="2017-04" db="EMBL/GenBank/DDBJ databases">
        <title>Monoglobus pectinilyticus 14 draft genome.</title>
        <authorList>
            <person name="Kim C."/>
            <person name="Rosendale D.I."/>
            <person name="Kelly W.J."/>
            <person name="Tannock G.W."/>
            <person name="Patchett M.L."/>
            <person name="Jordens J.Z."/>
        </authorList>
    </citation>
    <scope>NUCLEOTIDE SEQUENCE [LARGE SCALE GENOMIC DNA]</scope>
    <source>
        <strain evidence="7 8">14</strain>
    </source>
</reference>
<dbReference type="GeneID" id="98063472"/>
<name>A0A2K9P4R0_9FIRM</name>
<dbReference type="Gene3D" id="3.60.15.10">
    <property type="entry name" value="Ribonuclease Z/Hydroxyacylglutathione hydrolase-like"/>
    <property type="match status" value="1"/>
</dbReference>
<dbReference type="KEGG" id="mpec:B9O19_02100"/>
<gene>
    <name evidence="7" type="ORF">B9O19_02100</name>
</gene>
<dbReference type="GO" id="GO:0016787">
    <property type="term" value="F:hydrolase activity"/>
    <property type="evidence" value="ECO:0007669"/>
    <property type="project" value="UniProtKB-KW"/>
</dbReference>
<sequence>MIIKRLILGPVATNCYIFLDEDSKEAAVIDPSADHESILNLIKENGYKLKKIFLTHGHYDHIGGLSGLLEAEPEAKVYAHEKSAEVLGEPRVNLSGELGRKEETFKADIALKDGDIIPFGKDEFKVIYTPGHTIDGICLVIDGKVFCGDTIFRFSVGRTDFPTGDMSQEVQSIKTKIMPFDDSVRLYPGHGEPTTVGDERRGNPYLR</sequence>
<dbReference type="CDD" id="cd06262">
    <property type="entry name" value="metallo-hydrolase-like_MBL-fold"/>
    <property type="match status" value="1"/>
</dbReference>
<feature type="compositionally biased region" description="Basic and acidic residues" evidence="5">
    <location>
        <begin position="197"/>
        <end position="207"/>
    </location>
</feature>
<dbReference type="SUPFAM" id="SSF56281">
    <property type="entry name" value="Metallo-hydrolase/oxidoreductase"/>
    <property type="match status" value="1"/>
</dbReference>
<dbReference type="InterPro" id="IPR001279">
    <property type="entry name" value="Metallo-B-lactamas"/>
</dbReference>
<evidence type="ECO:0000313" key="8">
    <source>
        <dbReference type="Proteomes" id="UP000235589"/>
    </source>
</evidence>
<comment type="cofactor">
    <cofactor evidence="1">
        <name>Zn(2+)</name>
        <dbReference type="ChEBI" id="CHEBI:29105"/>
    </cofactor>
</comment>
<dbReference type="PANTHER" id="PTHR46233">
    <property type="entry name" value="HYDROXYACYLGLUTATHIONE HYDROLASE GLOC"/>
    <property type="match status" value="1"/>
</dbReference>
<evidence type="ECO:0000256" key="3">
    <source>
        <dbReference type="ARBA" id="ARBA00022801"/>
    </source>
</evidence>
<evidence type="ECO:0000256" key="2">
    <source>
        <dbReference type="ARBA" id="ARBA00022723"/>
    </source>
</evidence>
<keyword evidence="8" id="KW-1185">Reference proteome</keyword>
<dbReference type="SMART" id="SM00849">
    <property type="entry name" value="Lactamase_B"/>
    <property type="match status" value="1"/>
</dbReference>
<evidence type="ECO:0000256" key="1">
    <source>
        <dbReference type="ARBA" id="ARBA00001947"/>
    </source>
</evidence>
<feature type="region of interest" description="Disordered" evidence="5">
    <location>
        <begin position="187"/>
        <end position="207"/>
    </location>
</feature>